<dbReference type="PROSITE" id="PS51379">
    <property type="entry name" value="4FE4S_FER_2"/>
    <property type="match status" value="1"/>
</dbReference>
<dbReference type="InterPro" id="IPR017900">
    <property type="entry name" value="4Fe4S_Fe_S_CS"/>
</dbReference>
<organism evidence="2">
    <name type="scientific">marine sediment metagenome</name>
    <dbReference type="NCBI Taxonomy" id="412755"/>
    <lineage>
        <taxon>unclassified sequences</taxon>
        <taxon>metagenomes</taxon>
        <taxon>ecological metagenomes</taxon>
    </lineage>
</organism>
<dbReference type="Gene3D" id="3.20.20.100">
    <property type="entry name" value="NADP-dependent oxidoreductase domain"/>
    <property type="match status" value="1"/>
</dbReference>
<accession>A0A0F9C8V2</accession>
<name>A0A0F9C8V2_9ZZZZ</name>
<sequence length="376" mass="41315">VRTDHGAEGWGQVSTYNADITAQIFHRQIAPWALGADAMDIDALVDLIPEKEHKYPGSYLRRALAGGVNYVDTHRTYGDSEVKIGLALADVREQYYLSTKIAKHTRRDAEKSLAQSLKRLRTDYIDLLYIKNLDSDAAIAKAMGRNGSLAVVRRAQKAGVVRHIGFTSHTERAAYKAMRTGEYEAVMFPYSLVNPVAEKRILTYCRRHNIGFVCMKPLAGGLLTVPSKVFARMTRGRANTTAAAAMRFCLSGAGVSTVIPGLNKLKHVGEALSAMGAEMSQAERAAALTRVAKLGEGFCRNCGYCKPCPEGVDINNVFRFYHYHRSYDLKAYAGAKYRALPTPATACQACGACLPRCPYKIDIPHKLRLAHRALAG</sequence>
<dbReference type="InterPro" id="IPR053135">
    <property type="entry name" value="AKR2_Oxidoreductase"/>
</dbReference>
<dbReference type="InterPro" id="IPR029017">
    <property type="entry name" value="Enolase-like_N"/>
</dbReference>
<proteinExistence type="predicted"/>
<feature type="non-terminal residue" evidence="2">
    <location>
        <position position="1"/>
    </location>
</feature>
<dbReference type="Pfam" id="PF00248">
    <property type="entry name" value="Aldo_ket_red"/>
    <property type="match status" value="1"/>
</dbReference>
<dbReference type="SUPFAM" id="SSF51430">
    <property type="entry name" value="NAD(P)-linked oxidoreductase"/>
    <property type="match status" value="1"/>
</dbReference>
<gene>
    <name evidence="2" type="ORF">LCGC14_2432610</name>
</gene>
<dbReference type="PANTHER" id="PTHR43312">
    <property type="entry name" value="D-THREO-ALDOSE 1-DEHYDROGENASE"/>
    <property type="match status" value="1"/>
</dbReference>
<feature type="domain" description="4Fe-4S ferredoxin-type" evidence="1">
    <location>
        <begin position="337"/>
        <end position="366"/>
    </location>
</feature>
<dbReference type="InterPro" id="IPR036812">
    <property type="entry name" value="NAD(P)_OxRdtase_dom_sf"/>
</dbReference>
<dbReference type="CDD" id="cd19100">
    <property type="entry name" value="AKR_unchar"/>
    <property type="match status" value="1"/>
</dbReference>
<dbReference type="InterPro" id="IPR017896">
    <property type="entry name" value="4Fe4S_Fe-S-bd"/>
</dbReference>
<dbReference type="EMBL" id="LAZR01037241">
    <property type="protein sequence ID" value="KKL22722.1"/>
    <property type="molecule type" value="Genomic_DNA"/>
</dbReference>
<dbReference type="InterPro" id="IPR023210">
    <property type="entry name" value="NADP_OxRdtase_dom"/>
</dbReference>
<dbReference type="PANTHER" id="PTHR43312:SF1">
    <property type="entry name" value="NADP-DEPENDENT OXIDOREDUCTASE DOMAIN-CONTAINING PROTEIN"/>
    <property type="match status" value="1"/>
</dbReference>
<dbReference type="SUPFAM" id="SSF54826">
    <property type="entry name" value="Enolase N-terminal domain-like"/>
    <property type="match status" value="1"/>
</dbReference>
<dbReference type="Pfam" id="PF13187">
    <property type="entry name" value="Fer4_9"/>
    <property type="match status" value="1"/>
</dbReference>
<reference evidence="2" key="1">
    <citation type="journal article" date="2015" name="Nature">
        <title>Complex archaea that bridge the gap between prokaryotes and eukaryotes.</title>
        <authorList>
            <person name="Spang A."/>
            <person name="Saw J.H."/>
            <person name="Jorgensen S.L."/>
            <person name="Zaremba-Niedzwiedzka K."/>
            <person name="Martijn J."/>
            <person name="Lind A.E."/>
            <person name="van Eijk R."/>
            <person name="Schleper C."/>
            <person name="Guy L."/>
            <person name="Ettema T.J."/>
        </authorList>
    </citation>
    <scope>NUCLEOTIDE SEQUENCE</scope>
</reference>
<dbReference type="AlphaFoldDB" id="A0A0F9C8V2"/>
<evidence type="ECO:0000313" key="2">
    <source>
        <dbReference type="EMBL" id="KKL22722.1"/>
    </source>
</evidence>
<dbReference type="PROSITE" id="PS00198">
    <property type="entry name" value="4FE4S_FER_1"/>
    <property type="match status" value="1"/>
</dbReference>
<evidence type="ECO:0000259" key="1">
    <source>
        <dbReference type="PROSITE" id="PS51379"/>
    </source>
</evidence>
<protein>
    <recommendedName>
        <fullName evidence="1">4Fe-4S ferredoxin-type domain-containing protein</fullName>
    </recommendedName>
</protein>
<comment type="caution">
    <text evidence="2">The sequence shown here is derived from an EMBL/GenBank/DDBJ whole genome shotgun (WGS) entry which is preliminary data.</text>
</comment>